<reference evidence="6 7" key="1">
    <citation type="submission" date="2020-08" db="EMBL/GenBank/DDBJ databases">
        <title>Genomic Encyclopedia of Type Strains, Phase IV (KMG-IV): sequencing the most valuable type-strain genomes for metagenomic binning, comparative biology and taxonomic classification.</title>
        <authorList>
            <person name="Goeker M."/>
        </authorList>
    </citation>
    <scope>NUCLEOTIDE SEQUENCE [LARGE SCALE GENOMIC DNA]</scope>
    <source>
        <strain evidence="6 7">DSM 26385</strain>
    </source>
</reference>
<dbReference type="NCBIfam" id="NF003971">
    <property type="entry name" value="PRK05465.1"/>
    <property type="match status" value="1"/>
</dbReference>
<comment type="pathway">
    <text evidence="5">Amine and polyamine degradation; ethanolamine degradation.</text>
</comment>
<comment type="caution">
    <text evidence="6">The sequence shown here is derived from an EMBL/GenBank/DDBJ whole genome shotgun (WGS) entry which is preliminary data.</text>
</comment>
<keyword evidence="3 5" id="KW-0170">Cobalt</keyword>
<dbReference type="InterPro" id="IPR042251">
    <property type="entry name" value="EutC_C"/>
</dbReference>
<dbReference type="GO" id="GO:0031471">
    <property type="term" value="C:ethanolamine degradation polyhedral organelle"/>
    <property type="evidence" value="ECO:0007669"/>
    <property type="project" value="UniProtKB-UniRule"/>
</dbReference>
<evidence type="ECO:0000313" key="7">
    <source>
        <dbReference type="Proteomes" id="UP000584824"/>
    </source>
</evidence>
<gene>
    <name evidence="5" type="primary">eutC</name>
    <name evidence="6" type="ORF">GGQ66_002600</name>
</gene>
<comment type="catalytic activity">
    <reaction evidence="5">
        <text>ethanolamine = acetaldehyde + NH4(+)</text>
        <dbReference type="Rhea" id="RHEA:15313"/>
        <dbReference type="ChEBI" id="CHEBI:15343"/>
        <dbReference type="ChEBI" id="CHEBI:28938"/>
        <dbReference type="ChEBI" id="CHEBI:57603"/>
        <dbReference type="EC" id="4.3.1.7"/>
    </reaction>
</comment>
<evidence type="ECO:0000256" key="5">
    <source>
        <dbReference type="HAMAP-Rule" id="MF_00601"/>
    </source>
</evidence>
<dbReference type="GO" id="GO:0046336">
    <property type="term" value="P:ethanolamine catabolic process"/>
    <property type="evidence" value="ECO:0007669"/>
    <property type="project" value="UniProtKB-UniRule"/>
</dbReference>
<comment type="subunit">
    <text evidence="5">The basic unit is a heterodimer which dimerizes to form tetramers. The heterotetramers trimerize; 6 large subunits form a core ring with 6 small subunits projecting outwards.</text>
</comment>
<dbReference type="PANTHER" id="PTHR39330">
    <property type="entry name" value="ETHANOLAMINE AMMONIA-LYASE LIGHT CHAIN"/>
    <property type="match status" value="1"/>
</dbReference>
<keyword evidence="4 5" id="KW-1283">Bacterial microcompartment</keyword>
<evidence type="ECO:0000256" key="4">
    <source>
        <dbReference type="ARBA" id="ARBA00024446"/>
    </source>
</evidence>
<evidence type="ECO:0000256" key="3">
    <source>
        <dbReference type="ARBA" id="ARBA00023285"/>
    </source>
</evidence>
<evidence type="ECO:0000256" key="2">
    <source>
        <dbReference type="ARBA" id="ARBA00023239"/>
    </source>
</evidence>
<dbReference type="EC" id="4.3.1.7" evidence="5"/>
<sequence>MTEDTKSADIVTLDPWEALRRHTDASIALGRVGASLPTSQVLRFSYAHATARDAVHIPFDKEALRAGLSDLGLMNIPVSSQAESRQTYLSRPDLGRRLKPEDVDRLKALGSEPCDIAIVVADGLSSTAIAANAVPFIADLLPLFASEGLSVGPIAVVENGRVAIGDEIGVALQARLVLMLIGERPGLSSVDSLGAYLTYGPRPGLSDADRNCISNIRDAGLKLPLAAAKAFWLIREALKRRLTGVDLKEEQQAALPES</sequence>
<evidence type="ECO:0000256" key="1">
    <source>
        <dbReference type="ARBA" id="ARBA00022628"/>
    </source>
</evidence>
<dbReference type="Gene3D" id="1.10.30.40">
    <property type="entry name" value="Ethanolamine ammonia-lyase light chain (EutC), N-terminal domain"/>
    <property type="match status" value="1"/>
</dbReference>
<dbReference type="InterPro" id="IPR009246">
    <property type="entry name" value="EutC"/>
</dbReference>
<dbReference type="InterPro" id="IPR042255">
    <property type="entry name" value="EutC_N"/>
</dbReference>
<dbReference type="AlphaFoldDB" id="A0A7W6P1R5"/>
<protein>
    <recommendedName>
        <fullName evidence="5">Ethanolamine ammonia-lyase small subunit</fullName>
        <shortName evidence="5">EAL small subunit</shortName>
        <ecNumber evidence="5">4.3.1.7</ecNumber>
    </recommendedName>
</protein>
<keyword evidence="2 5" id="KW-0456">Lyase</keyword>
<dbReference type="PIRSF" id="PIRSF018982">
    <property type="entry name" value="EutC"/>
    <property type="match status" value="1"/>
</dbReference>
<comment type="cofactor">
    <cofactor evidence="5">
        <name>adenosylcob(III)alamin</name>
        <dbReference type="ChEBI" id="CHEBI:18408"/>
    </cofactor>
    <text evidence="5">Binds between the large and small subunits.</text>
</comment>
<dbReference type="EMBL" id="JACIDU010000009">
    <property type="protein sequence ID" value="MBB4104032.1"/>
    <property type="molecule type" value="Genomic_DNA"/>
</dbReference>
<feature type="binding site" evidence="5">
    <location>
        <position position="212"/>
    </location>
    <ligand>
        <name>adenosylcob(III)alamin</name>
        <dbReference type="ChEBI" id="CHEBI:18408"/>
    </ligand>
</feature>
<dbReference type="Proteomes" id="UP000584824">
    <property type="component" value="Unassembled WGS sequence"/>
</dbReference>
<comment type="similarity">
    <text evidence="5">Belongs to the EutC family.</text>
</comment>
<evidence type="ECO:0000313" key="6">
    <source>
        <dbReference type="EMBL" id="MBB4104032.1"/>
    </source>
</evidence>
<dbReference type="Gene3D" id="3.40.50.11240">
    <property type="entry name" value="Ethanolamine ammonia-lyase light chain (EutC)"/>
    <property type="match status" value="1"/>
</dbReference>
<dbReference type="Pfam" id="PF05985">
    <property type="entry name" value="EutC"/>
    <property type="match status" value="1"/>
</dbReference>
<dbReference type="RefSeq" id="WP_370686343.1">
    <property type="nucleotide sequence ID" value="NZ_JACIDU010000009.1"/>
</dbReference>
<dbReference type="GO" id="GO:0009350">
    <property type="term" value="C:ethanolamine ammonia-lyase complex"/>
    <property type="evidence" value="ECO:0007669"/>
    <property type="project" value="UniProtKB-UniRule"/>
</dbReference>
<dbReference type="PANTHER" id="PTHR39330:SF1">
    <property type="entry name" value="ETHANOLAMINE AMMONIA-LYASE SMALL SUBUNIT"/>
    <property type="match status" value="1"/>
</dbReference>
<organism evidence="6 7">
    <name type="scientific">Allorhizobium borbori</name>
    <dbReference type="NCBI Taxonomy" id="485907"/>
    <lineage>
        <taxon>Bacteria</taxon>
        <taxon>Pseudomonadati</taxon>
        <taxon>Pseudomonadota</taxon>
        <taxon>Alphaproteobacteria</taxon>
        <taxon>Hyphomicrobiales</taxon>
        <taxon>Rhizobiaceae</taxon>
        <taxon>Rhizobium/Agrobacterium group</taxon>
        <taxon>Allorhizobium</taxon>
    </lineage>
</organism>
<dbReference type="UniPathway" id="UPA00560"/>
<dbReference type="GO" id="GO:0031419">
    <property type="term" value="F:cobalamin binding"/>
    <property type="evidence" value="ECO:0007669"/>
    <property type="project" value="UniProtKB-UniRule"/>
</dbReference>
<dbReference type="HAMAP" id="MF_00601">
    <property type="entry name" value="EutC"/>
    <property type="match status" value="1"/>
</dbReference>
<keyword evidence="1 5" id="KW-0846">Cobalamin</keyword>
<proteinExistence type="inferred from homology"/>
<keyword evidence="7" id="KW-1185">Reference proteome</keyword>
<name>A0A7W6P1R5_9HYPH</name>
<accession>A0A7W6P1R5</accession>
<comment type="subcellular location">
    <subcellularLocation>
        <location evidence="5">Bacterial microcompartment</location>
    </subcellularLocation>
</comment>
<feature type="binding site" evidence="5">
    <location>
        <position position="162"/>
    </location>
    <ligand>
        <name>adenosylcob(III)alamin</name>
        <dbReference type="ChEBI" id="CHEBI:18408"/>
    </ligand>
</feature>
<feature type="binding site" evidence="5">
    <location>
        <position position="183"/>
    </location>
    <ligand>
        <name>adenosylcob(III)alamin</name>
        <dbReference type="ChEBI" id="CHEBI:18408"/>
    </ligand>
</feature>
<dbReference type="GO" id="GO:0008851">
    <property type="term" value="F:ethanolamine ammonia-lyase activity"/>
    <property type="evidence" value="ECO:0007669"/>
    <property type="project" value="UniProtKB-UniRule"/>
</dbReference>
<comment type="function">
    <text evidence="5">Catalyzes the deamination of various vicinal amino-alcohols to oxo compounds. Allows this organism to utilize ethanolamine as the sole source of nitrogen and carbon in the presence of external vitamin B12.</text>
</comment>
<dbReference type="GO" id="GO:0006520">
    <property type="term" value="P:amino acid metabolic process"/>
    <property type="evidence" value="ECO:0007669"/>
    <property type="project" value="InterPro"/>
</dbReference>